<dbReference type="FunFam" id="1.25.10.10:FF:000048">
    <property type="entry name" value="26S proteasome non-ATPase regulatory subunit 1 homolog"/>
    <property type="match status" value="1"/>
</dbReference>
<dbReference type="GO" id="GO:0005634">
    <property type="term" value="C:nucleus"/>
    <property type="evidence" value="ECO:0000318"/>
    <property type="project" value="GO_Central"/>
</dbReference>
<dbReference type="Gramene" id="EES13543">
    <property type="protein sequence ID" value="EES13543"/>
    <property type="gene ID" value="SORBI_3007G079300"/>
</dbReference>
<feature type="domain" description="26S proteasome regulatory subunit RPN2 C-terminal" evidence="12">
    <location>
        <begin position="800"/>
        <end position="947"/>
    </location>
</feature>
<dbReference type="InterPro" id="IPR016024">
    <property type="entry name" value="ARM-type_fold"/>
</dbReference>
<dbReference type="InterPro" id="IPR040623">
    <property type="entry name" value="RPN2_C"/>
</dbReference>
<dbReference type="InterPro" id="IPR002015">
    <property type="entry name" value="Proteasome/cyclosome_rpt"/>
</dbReference>
<dbReference type="GO" id="GO:0034515">
    <property type="term" value="C:proteasome storage granule"/>
    <property type="evidence" value="ECO:0000318"/>
    <property type="project" value="GO_Central"/>
</dbReference>
<dbReference type="Pfam" id="PF18004">
    <property type="entry name" value="RPN2_C"/>
    <property type="match status" value="1"/>
</dbReference>
<sequence length="988" mass="106834">MAAAAVMVSSAGSLLAMLQEPAPELKLHALSSLNSLVHAFWHEISTSVSSIESLYEDEEFVQRQLAALVASKVFFYLGELNDALSYALGAGPLFDVSDDSDYAQTLLAKALDEYAAIQSRPTGEEKTMDPRLEAIVEKMLDKCILDGKYQQAMGMSVECRRLDKLEGAISRCDNLHGALSYCINLSHQYVSHREYRLEILQCLVKIYQTLPNPDYLSICQCLMFLGEPESVASILDKLISGSKDDALLAYQTAFDLAENENQAFLLNVRNHLDALSSHTSAHVDTDSGSAVPSNQTNAATEPSGDGQMRDDINMPNGSATTVDPNAATRADRLTKIKGILSGETSIQLTLQFLYSHNRSDLQILKTIKQAVEMRNSVCHSATICSNAIMHAGTTVDTFLRENLEWLGRATNWAKFSATAGLGVIHRGHLQQGRALMAPYLPQNGAGGSGSPYSEGGALYALGLIHANHGEGIKDFLRESLRNATSEVVQHGACLGLGLAALGTSDEEICEDIKNILYTDSAVAGEAAGIGMGLLMVGTASEKATEMLAYAHDTQHEKIIRGLSLGIALTVYGREEEADTLIEQMTRDQDPILRYGGMYALALAYRGTANNKAIHQLLHFAVSDVSDDVRRTAVLALGFVLYNEPEQTPRIVSLLSESYNPHVRYGAALAVGISCAGTGLSEAISLLEPLTSDVVDFVRQGALIAMAMVMIQTNESYDSRVGAFRRQLEKIILDKHEDTMSKMGAILASGILDAGGRNVTIKLKSRSKHDRLTAVVGLAVFTQFWYWYPLTYFISLAFSPTALIGLNSDLKVPKFEFLSNAKPSLFDYPKPVTQQTATASVKVPAAILSTYAKSKSRAKKEAESKAKEKAEDSSNASTSMQVDGAAAAEKKAPEPEPTFQILTNPARVVPAQEKFIKFLEDSRYKPVKAAPSGFVLLQDLKPTEAEELALTDAPSTAATTNAPASSASEPAAMAVDDEPQPPPAFEYTE</sequence>
<dbReference type="SUPFAM" id="SSF48371">
    <property type="entry name" value="ARM repeat"/>
    <property type="match status" value="1"/>
</dbReference>
<feature type="compositionally biased region" description="Basic and acidic residues" evidence="11">
    <location>
        <begin position="858"/>
        <end position="871"/>
    </location>
</feature>
<dbReference type="Gene3D" id="1.25.10.10">
    <property type="entry name" value="Leucine-rich Repeat Variant"/>
    <property type="match status" value="1"/>
</dbReference>
<feature type="compositionally biased region" description="Polar residues" evidence="11">
    <location>
        <begin position="279"/>
        <end position="300"/>
    </location>
</feature>
<keyword evidence="6 10" id="KW-0647">Proteasome</keyword>
<organism evidence="14 15">
    <name type="scientific">Sorghum bicolor</name>
    <name type="common">Sorghum</name>
    <name type="synonym">Sorghum vulgare</name>
    <dbReference type="NCBI Taxonomy" id="4558"/>
    <lineage>
        <taxon>Eukaryota</taxon>
        <taxon>Viridiplantae</taxon>
        <taxon>Streptophyta</taxon>
        <taxon>Embryophyta</taxon>
        <taxon>Tracheophyta</taxon>
        <taxon>Spermatophyta</taxon>
        <taxon>Magnoliopsida</taxon>
        <taxon>Liliopsida</taxon>
        <taxon>Poales</taxon>
        <taxon>Poaceae</taxon>
        <taxon>PACMAD clade</taxon>
        <taxon>Panicoideae</taxon>
        <taxon>Andropogonodae</taxon>
        <taxon>Andropogoneae</taxon>
        <taxon>Sorghinae</taxon>
        <taxon>Sorghum</taxon>
    </lineage>
</organism>
<feature type="region of interest" description="Disordered" evidence="11">
    <location>
        <begin position="949"/>
        <end position="988"/>
    </location>
</feature>
<evidence type="ECO:0000256" key="5">
    <source>
        <dbReference type="ARBA" id="ARBA00022843"/>
    </source>
</evidence>
<evidence type="ECO:0000313" key="15">
    <source>
        <dbReference type="Proteomes" id="UP000000768"/>
    </source>
</evidence>
<evidence type="ECO:0000259" key="13">
    <source>
        <dbReference type="Pfam" id="PF21505"/>
    </source>
</evidence>
<accession>C5YIY1</accession>
<protein>
    <recommendedName>
        <fullName evidence="10">26S proteasome non-ATPase regulatory subunit 1 homolog</fullName>
    </recommendedName>
</protein>
<dbReference type="Pfam" id="PF13646">
    <property type="entry name" value="HEAT_2"/>
    <property type="match status" value="1"/>
</dbReference>
<feature type="region of interest" description="Disordered" evidence="11">
    <location>
        <begin position="857"/>
        <end position="901"/>
    </location>
</feature>
<dbReference type="STRING" id="4558.C5YIY1"/>
<evidence type="ECO:0000256" key="9">
    <source>
        <dbReference type="ARBA" id="ARBA00061931"/>
    </source>
</evidence>
<dbReference type="OrthoDB" id="261572at2759"/>
<keyword evidence="4" id="KW-0677">Repeat</keyword>
<dbReference type="PANTHER" id="PTHR10943">
    <property type="entry name" value="26S PROTEASOME NON-ATPASE REGULATORY SUBUNIT"/>
    <property type="match status" value="1"/>
</dbReference>
<evidence type="ECO:0000256" key="7">
    <source>
        <dbReference type="ARBA" id="ARBA00022990"/>
    </source>
</evidence>
<dbReference type="EMBL" id="CM000766">
    <property type="protein sequence ID" value="EES13543.1"/>
    <property type="molecule type" value="Genomic_DNA"/>
</dbReference>
<comment type="function">
    <text evidence="10">Acts as a regulatory subunit of the 26S proteasome which is involved in the ATP-dependent degradation of ubiquitinated proteins.</text>
</comment>
<evidence type="ECO:0000256" key="3">
    <source>
        <dbReference type="ARBA" id="ARBA00022553"/>
    </source>
</evidence>
<keyword evidence="5" id="KW-0832">Ubl conjugation</keyword>
<evidence type="ECO:0000256" key="1">
    <source>
        <dbReference type="ARBA" id="ARBA00006308"/>
    </source>
</evidence>
<keyword evidence="7" id="KW-0007">Acetylation</keyword>
<keyword evidence="15" id="KW-1185">Reference proteome</keyword>
<dbReference type="PANTHER" id="PTHR10943:SF13">
    <property type="entry name" value="26S PROTEASOME NON-ATPASE REGULATORY SUBUNIT 1 HOMOLOG"/>
    <property type="match status" value="1"/>
</dbReference>
<comment type="similarity">
    <text evidence="1 10">Belongs to the proteasome subunit S1 family.</text>
</comment>
<reference evidence="15" key="2">
    <citation type="journal article" date="2018" name="Plant J.">
        <title>The Sorghum bicolor reference genome: improved assembly, gene annotations, a transcriptome atlas, and signatures of genome organization.</title>
        <authorList>
            <person name="McCormick R.F."/>
            <person name="Truong S.K."/>
            <person name="Sreedasyam A."/>
            <person name="Jenkins J."/>
            <person name="Shu S."/>
            <person name="Sims D."/>
            <person name="Kennedy M."/>
            <person name="Amirebrahimi M."/>
            <person name="Weers B.D."/>
            <person name="McKinley B."/>
            <person name="Mattison A."/>
            <person name="Morishige D.T."/>
            <person name="Grimwood J."/>
            <person name="Schmutz J."/>
            <person name="Mullet J.E."/>
        </authorList>
    </citation>
    <scope>NUCLEOTIDE SEQUENCE [LARGE SCALE GENOMIC DNA]</scope>
    <source>
        <strain evidence="15">cv. BTx623</strain>
    </source>
</reference>
<evidence type="ECO:0000256" key="2">
    <source>
        <dbReference type="ARBA" id="ARBA00022499"/>
    </source>
</evidence>
<dbReference type="GO" id="GO:0043161">
    <property type="term" value="P:proteasome-mediated ubiquitin-dependent protein catabolic process"/>
    <property type="evidence" value="ECO:0000318"/>
    <property type="project" value="GO_Central"/>
</dbReference>
<proteinExistence type="inferred from homology"/>
<dbReference type="KEGG" id="sbi:8072167"/>
<dbReference type="GO" id="GO:0008540">
    <property type="term" value="C:proteasome regulatory particle, base subcomplex"/>
    <property type="evidence" value="ECO:0000318"/>
    <property type="project" value="GO_Central"/>
</dbReference>
<dbReference type="PIRSF" id="PIRSF015947">
    <property type="entry name" value="26S_Psome_Rpn2"/>
    <property type="match status" value="1"/>
</dbReference>
<dbReference type="GO" id="GO:0042176">
    <property type="term" value="P:regulation of protein catabolic process"/>
    <property type="evidence" value="ECO:0007669"/>
    <property type="project" value="UniProtKB-UniRule"/>
</dbReference>
<dbReference type="GO" id="GO:0030234">
    <property type="term" value="F:enzyme regulator activity"/>
    <property type="evidence" value="ECO:0007669"/>
    <property type="project" value="UniProtKB-UniRule"/>
</dbReference>
<evidence type="ECO:0000259" key="12">
    <source>
        <dbReference type="Pfam" id="PF18004"/>
    </source>
</evidence>
<comment type="function">
    <text evidence="8">Acts as a regulatory subunit of the 26 proteasome which is involved in the ATP-dependent degradation of ubiquitinated proteins.</text>
</comment>
<keyword evidence="2" id="KW-1017">Isopeptide bond</keyword>
<evidence type="ECO:0000256" key="4">
    <source>
        <dbReference type="ARBA" id="ARBA00022737"/>
    </source>
</evidence>
<reference evidence="14 15" key="1">
    <citation type="journal article" date="2009" name="Nature">
        <title>The Sorghum bicolor genome and the diversification of grasses.</title>
        <authorList>
            <person name="Paterson A.H."/>
            <person name="Bowers J.E."/>
            <person name="Bruggmann R."/>
            <person name="Dubchak I."/>
            <person name="Grimwood J."/>
            <person name="Gundlach H."/>
            <person name="Haberer G."/>
            <person name="Hellsten U."/>
            <person name="Mitros T."/>
            <person name="Poliakov A."/>
            <person name="Schmutz J."/>
            <person name="Spannagl M."/>
            <person name="Tang H."/>
            <person name="Wang X."/>
            <person name="Wicker T."/>
            <person name="Bharti A.K."/>
            <person name="Chapman J."/>
            <person name="Feltus F.A."/>
            <person name="Gowik U."/>
            <person name="Grigoriev I.V."/>
            <person name="Lyons E."/>
            <person name="Maher C.A."/>
            <person name="Martis M."/>
            <person name="Narechania A."/>
            <person name="Otillar R.P."/>
            <person name="Penning B.W."/>
            <person name="Salamov A.A."/>
            <person name="Wang Y."/>
            <person name="Zhang L."/>
            <person name="Carpita N.C."/>
            <person name="Freeling M."/>
            <person name="Gingle A.R."/>
            <person name="Hash C.T."/>
            <person name="Keller B."/>
            <person name="Klein P."/>
            <person name="Kresovich S."/>
            <person name="McCann M.C."/>
            <person name="Ming R."/>
            <person name="Peterson D.G."/>
            <person name="Mehboob-ur-Rahman"/>
            <person name="Ware D."/>
            <person name="Westhoff P."/>
            <person name="Mayer K.F."/>
            <person name="Messing J."/>
            <person name="Rokhsar D.S."/>
        </authorList>
    </citation>
    <scope>NUCLEOTIDE SEQUENCE [LARGE SCALE GENOMIC DNA]</scope>
    <source>
        <strain evidence="15">cv. BTx623</strain>
    </source>
</reference>
<feature type="domain" description="26S proteasome non-ATPase regulatory subunit 1/RPN2 N-terminal" evidence="13">
    <location>
        <begin position="10"/>
        <end position="277"/>
    </location>
</feature>
<feature type="compositionally biased region" description="Pro residues" evidence="11">
    <location>
        <begin position="979"/>
        <end position="988"/>
    </location>
</feature>
<name>C5YIY1_SORBI</name>
<dbReference type="HOGENOM" id="CLU_002323_0_0_1"/>
<keyword evidence="3" id="KW-0597">Phosphoprotein</keyword>
<dbReference type="OMA" id="NKVAHAD"/>
<evidence type="ECO:0000256" key="8">
    <source>
        <dbReference type="ARBA" id="ARBA00057191"/>
    </source>
</evidence>
<comment type="subunit">
    <text evidence="9">Component of the 19S regulatory particle (RP/PA700) base subcomplex of the 26S proteasome. The 26S proteasome is composed of a core protease (CP), known as the 20S proteasome, capped at one or both ends by the 19S regulatory particle (RP/PA700). The RP/PA700 complex is composed of at least 17 different subunits in two subcomplexes, the base and the lid, which form the portions proximal and distal to the 20S proteolytic core, respectively.</text>
</comment>
<evidence type="ECO:0000313" key="14">
    <source>
        <dbReference type="EMBL" id="EES13543.1"/>
    </source>
</evidence>
<evidence type="ECO:0000256" key="10">
    <source>
        <dbReference type="PIRNR" id="PIRNR015947"/>
    </source>
</evidence>
<dbReference type="eggNOG" id="KOG2062">
    <property type="taxonomic scope" value="Eukaryota"/>
</dbReference>
<dbReference type="InterPro" id="IPR016642">
    <property type="entry name" value="26S_Psome_Rpn2"/>
</dbReference>
<dbReference type="InParanoid" id="C5YIY1"/>
<feature type="compositionally biased region" description="Low complexity" evidence="11">
    <location>
        <begin position="952"/>
        <end position="973"/>
    </location>
</feature>
<dbReference type="InterPro" id="IPR011989">
    <property type="entry name" value="ARM-like"/>
</dbReference>
<dbReference type="Proteomes" id="UP000000768">
    <property type="component" value="Chromosome 7"/>
</dbReference>
<feature type="region of interest" description="Disordered" evidence="11">
    <location>
        <begin position="279"/>
        <end position="324"/>
    </location>
</feature>
<evidence type="ECO:0000256" key="11">
    <source>
        <dbReference type="SAM" id="MobiDB-lite"/>
    </source>
</evidence>
<evidence type="ECO:0000256" key="6">
    <source>
        <dbReference type="ARBA" id="ARBA00022942"/>
    </source>
</evidence>
<dbReference type="Pfam" id="PF21505">
    <property type="entry name" value="RPN2_N"/>
    <property type="match status" value="1"/>
</dbReference>
<dbReference type="InterPro" id="IPR048570">
    <property type="entry name" value="PSMD1_RPN2_N"/>
</dbReference>
<gene>
    <name evidence="14" type="ORF">SORBI_3007G079300</name>
</gene>
<dbReference type="AlphaFoldDB" id="C5YIY1"/>
<dbReference type="Pfam" id="PF01851">
    <property type="entry name" value="PC_rep"/>
    <property type="match status" value="1"/>
</dbReference>